<dbReference type="OrthoDB" id="419333at2759"/>
<keyword evidence="2" id="KW-1185">Reference proteome</keyword>
<dbReference type="PANTHER" id="PTHR31296:SF1">
    <property type="entry name" value="MITOCHONDRIAL PROTEIN C2ORF69"/>
    <property type="match status" value="1"/>
</dbReference>
<dbReference type="Pfam" id="PF10561">
    <property type="entry name" value="C2orf69"/>
    <property type="match status" value="1"/>
</dbReference>
<gene>
    <name evidence="1" type="ORF">GWI33_009814</name>
</gene>
<evidence type="ECO:0000313" key="1">
    <source>
        <dbReference type="EMBL" id="KAF7285841.1"/>
    </source>
</evidence>
<comment type="caution">
    <text evidence="1">The sequence shown here is derived from an EMBL/GenBank/DDBJ whole genome shotgun (WGS) entry which is preliminary data.</text>
</comment>
<dbReference type="AlphaFoldDB" id="A0A834MKM6"/>
<dbReference type="Proteomes" id="UP000625711">
    <property type="component" value="Unassembled WGS sequence"/>
</dbReference>
<organism evidence="1 2">
    <name type="scientific">Rhynchophorus ferrugineus</name>
    <name type="common">Red palm weevil</name>
    <name type="synonym">Curculio ferrugineus</name>
    <dbReference type="NCBI Taxonomy" id="354439"/>
    <lineage>
        <taxon>Eukaryota</taxon>
        <taxon>Metazoa</taxon>
        <taxon>Ecdysozoa</taxon>
        <taxon>Arthropoda</taxon>
        <taxon>Hexapoda</taxon>
        <taxon>Insecta</taxon>
        <taxon>Pterygota</taxon>
        <taxon>Neoptera</taxon>
        <taxon>Endopterygota</taxon>
        <taxon>Coleoptera</taxon>
        <taxon>Polyphaga</taxon>
        <taxon>Cucujiformia</taxon>
        <taxon>Curculionidae</taxon>
        <taxon>Dryophthorinae</taxon>
        <taxon>Rhynchophorus</taxon>
    </lineage>
</organism>
<reference evidence="1" key="1">
    <citation type="submission" date="2020-08" db="EMBL/GenBank/DDBJ databases">
        <title>Genome sequencing and assembly of the red palm weevil Rhynchophorus ferrugineus.</title>
        <authorList>
            <person name="Dias G.B."/>
            <person name="Bergman C.M."/>
            <person name="Manee M."/>
        </authorList>
    </citation>
    <scope>NUCLEOTIDE SEQUENCE</scope>
    <source>
        <strain evidence="1">AA-2017</strain>
        <tissue evidence="1">Whole larva</tissue>
    </source>
</reference>
<sequence length="316" mass="36613">MSNNVLKLNYPIRISAIRGFENRANDIVYCQPLSGKECPEAVVLFPGDVQDYTENMLAHRDNKNHKDWSLDNTAFRMQQKFPKCHILVVKPSRMDFKTFSCFKNFVESDNLGVPHHTANYNSLTHLDKLIQNVSSWLNDLSQMELNDLLSVSKKAVTCMSNDDVMNHEDSASNYHKNIRDCNLKLVGFSKGCVVLNQMLHEFHTVMNSHINEDYTSFISRISDMYWLDGGHSGGKNTWITDKDILQTLALLEIKVHIHLSPYQIEDDRRPWIRKEEKIFSDVLKRLGCNIQRYIHFEGLPSSIMLHFNVYDAFKPV</sequence>
<accession>A0A834MKM6</accession>
<dbReference type="EMBL" id="JAACXV010000043">
    <property type="protein sequence ID" value="KAF7285841.1"/>
    <property type="molecule type" value="Genomic_DNA"/>
</dbReference>
<dbReference type="GO" id="GO:0005739">
    <property type="term" value="C:mitochondrion"/>
    <property type="evidence" value="ECO:0007669"/>
    <property type="project" value="TreeGrafter"/>
</dbReference>
<dbReference type="InterPro" id="IPR018881">
    <property type="entry name" value="C2orf69_mit"/>
</dbReference>
<dbReference type="PANTHER" id="PTHR31296">
    <property type="entry name" value="UPF0565 PROTEIN C2ORF69"/>
    <property type="match status" value="1"/>
</dbReference>
<protein>
    <submittedName>
        <fullName evidence="1">Uncharacterized protein</fullName>
    </submittedName>
</protein>
<proteinExistence type="predicted"/>
<name>A0A834MKM6_RHYFE</name>
<evidence type="ECO:0000313" key="2">
    <source>
        <dbReference type="Proteomes" id="UP000625711"/>
    </source>
</evidence>